<dbReference type="Gene3D" id="3.40.50.620">
    <property type="entry name" value="HUPs"/>
    <property type="match status" value="2"/>
</dbReference>
<keyword evidence="6" id="KW-0862">Zinc</keyword>
<evidence type="ECO:0000256" key="7">
    <source>
        <dbReference type="ARBA" id="ARBA00022840"/>
    </source>
</evidence>
<feature type="region of interest" description="Disordered" evidence="11">
    <location>
        <begin position="711"/>
        <end position="755"/>
    </location>
</feature>
<dbReference type="EMBL" id="JH687869">
    <property type="protein sequence ID" value="EJD36147.1"/>
    <property type="molecule type" value="Genomic_DNA"/>
</dbReference>
<evidence type="ECO:0000256" key="8">
    <source>
        <dbReference type="ARBA" id="ARBA00022917"/>
    </source>
</evidence>
<dbReference type="SUPFAM" id="SSF47323">
    <property type="entry name" value="Anticodon-binding domain of a subclass of class I aminoacyl-tRNA synthetases"/>
    <property type="match status" value="1"/>
</dbReference>
<keyword evidence="7" id="KW-0067">ATP-binding</keyword>
<name>J0WTW9_AURST</name>
<dbReference type="PANTHER" id="PTHR10890:SF3">
    <property type="entry name" value="CYSTEINE--TRNA LIGASE, CYTOPLASMIC"/>
    <property type="match status" value="1"/>
</dbReference>
<dbReference type="Proteomes" id="UP000006514">
    <property type="component" value="Unassembled WGS sequence"/>
</dbReference>
<keyword evidence="3" id="KW-0436">Ligase</keyword>
<accession>J0WTW9</accession>
<dbReference type="GO" id="GO:0005524">
    <property type="term" value="F:ATP binding"/>
    <property type="evidence" value="ECO:0007669"/>
    <property type="project" value="UniProtKB-KW"/>
</dbReference>
<dbReference type="Gene3D" id="1.20.120.1910">
    <property type="entry name" value="Cysteine-tRNA ligase, C-terminal anti-codon recognition domain"/>
    <property type="match status" value="1"/>
</dbReference>
<dbReference type="OrthoDB" id="438179at2759"/>
<dbReference type="EC" id="6.1.1.16" evidence="2"/>
<dbReference type="Pfam" id="PF01406">
    <property type="entry name" value="tRNA-synt_1e"/>
    <property type="match status" value="1"/>
</dbReference>
<reference evidence="14" key="1">
    <citation type="journal article" date="2012" name="Science">
        <title>The Paleozoic origin of enzymatic lignin decomposition reconstructed from 31 fungal genomes.</title>
        <authorList>
            <person name="Floudas D."/>
            <person name="Binder M."/>
            <person name="Riley R."/>
            <person name="Barry K."/>
            <person name="Blanchette R.A."/>
            <person name="Henrissat B."/>
            <person name="Martinez A.T."/>
            <person name="Otillar R."/>
            <person name="Spatafora J.W."/>
            <person name="Yadav J.S."/>
            <person name="Aerts A."/>
            <person name="Benoit I."/>
            <person name="Boyd A."/>
            <person name="Carlson A."/>
            <person name="Copeland A."/>
            <person name="Coutinho P.M."/>
            <person name="de Vries R.P."/>
            <person name="Ferreira P."/>
            <person name="Findley K."/>
            <person name="Foster B."/>
            <person name="Gaskell J."/>
            <person name="Glotzer D."/>
            <person name="Gorecki P."/>
            <person name="Heitman J."/>
            <person name="Hesse C."/>
            <person name="Hori C."/>
            <person name="Igarashi K."/>
            <person name="Jurgens J.A."/>
            <person name="Kallen N."/>
            <person name="Kersten P."/>
            <person name="Kohler A."/>
            <person name="Kuees U."/>
            <person name="Kumar T.K.A."/>
            <person name="Kuo A."/>
            <person name="LaButti K."/>
            <person name="Larrondo L.F."/>
            <person name="Lindquist E."/>
            <person name="Ling A."/>
            <person name="Lombard V."/>
            <person name="Lucas S."/>
            <person name="Lundell T."/>
            <person name="Martin R."/>
            <person name="McLaughlin D.J."/>
            <person name="Morgenstern I."/>
            <person name="Morin E."/>
            <person name="Murat C."/>
            <person name="Nagy L.G."/>
            <person name="Nolan M."/>
            <person name="Ohm R.A."/>
            <person name="Patyshakuliyeva A."/>
            <person name="Rokas A."/>
            <person name="Ruiz-Duenas F.J."/>
            <person name="Sabat G."/>
            <person name="Salamov A."/>
            <person name="Samejima M."/>
            <person name="Schmutz J."/>
            <person name="Slot J.C."/>
            <person name="St John F."/>
            <person name="Stenlid J."/>
            <person name="Sun H."/>
            <person name="Sun S."/>
            <person name="Syed K."/>
            <person name="Tsang A."/>
            <person name="Wiebenga A."/>
            <person name="Young D."/>
            <person name="Pisabarro A."/>
            <person name="Eastwood D.C."/>
            <person name="Martin F."/>
            <person name="Cullen D."/>
            <person name="Grigoriev I.V."/>
            <person name="Hibbett D.S."/>
        </authorList>
    </citation>
    <scope>NUCLEOTIDE SEQUENCE [LARGE SCALE GENOMIC DNA]</scope>
    <source>
        <strain evidence="14">TFB10046</strain>
    </source>
</reference>
<keyword evidence="9" id="KW-0030">Aminoacyl-tRNA synthetase</keyword>
<dbReference type="NCBIfam" id="TIGR00435">
    <property type="entry name" value="cysS"/>
    <property type="match status" value="1"/>
</dbReference>
<evidence type="ECO:0000256" key="9">
    <source>
        <dbReference type="ARBA" id="ARBA00023146"/>
    </source>
</evidence>
<dbReference type="SUPFAM" id="SSF52374">
    <property type="entry name" value="Nucleotidylyl transferase"/>
    <property type="match status" value="1"/>
</dbReference>
<evidence type="ECO:0000256" key="3">
    <source>
        <dbReference type="ARBA" id="ARBA00022598"/>
    </source>
</evidence>
<dbReference type="GO" id="GO:0006423">
    <property type="term" value="P:cysteinyl-tRNA aminoacylation"/>
    <property type="evidence" value="ECO:0007669"/>
    <property type="project" value="InterPro"/>
</dbReference>
<keyword evidence="14" id="KW-1185">Reference proteome</keyword>
<evidence type="ECO:0000256" key="5">
    <source>
        <dbReference type="ARBA" id="ARBA00022741"/>
    </source>
</evidence>
<dbReference type="GO" id="GO:0004817">
    <property type="term" value="F:cysteine-tRNA ligase activity"/>
    <property type="evidence" value="ECO:0007669"/>
    <property type="project" value="UniProtKB-EC"/>
</dbReference>
<dbReference type="eggNOG" id="KOG2007">
    <property type="taxonomic scope" value="Eukaryota"/>
</dbReference>
<proteinExistence type="inferred from homology"/>
<comment type="cofactor">
    <cofactor evidence="1">
        <name>Zn(2+)</name>
        <dbReference type="ChEBI" id="CHEBI:29105"/>
    </cofactor>
</comment>
<dbReference type="InterPro" id="IPR009080">
    <property type="entry name" value="tRNAsynth_Ia_anticodon-bd"/>
</dbReference>
<feature type="domain" description="tRNA synthetases class I catalytic" evidence="12">
    <location>
        <begin position="48"/>
        <end position="463"/>
    </location>
</feature>
<gene>
    <name evidence="13" type="ORF">AURDEDRAFT_140124</name>
</gene>
<evidence type="ECO:0000256" key="6">
    <source>
        <dbReference type="ARBA" id="ARBA00022833"/>
    </source>
</evidence>
<dbReference type="HAMAP" id="MF_00041">
    <property type="entry name" value="Cys_tRNA_synth"/>
    <property type="match status" value="1"/>
</dbReference>
<dbReference type="InterPro" id="IPR015803">
    <property type="entry name" value="Cys-tRNA-ligase"/>
</dbReference>
<feature type="compositionally biased region" description="Basic and acidic residues" evidence="11">
    <location>
        <begin position="736"/>
        <end position="752"/>
    </location>
</feature>
<dbReference type="GO" id="GO:0005737">
    <property type="term" value="C:cytoplasm"/>
    <property type="evidence" value="ECO:0007669"/>
    <property type="project" value="TreeGrafter"/>
</dbReference>
<dbReference type="PRINTS" id="PR00983">
    <property type="entry name" value="TRNASYNTHCYS"/>
</dbReference>
<evidence type="ECO:0000313" key="13">
    <source>
        <dbReference type="EMBL" id="EJD36147.1"/>
    </source>
</evidence>
<evidence type="ECO:0000256" key="11">
    <source>
        <dbReference type="SAM" id="MobiDB-lite"/>
    </source>
</evidence>
<dbReference type="InterPro" id="IPR014729">
    <property type="entry name" value="Rossmann-like_a/b/a_fold"/>
</dbReference>
<sequence>MSSSSSKSSAPAWAQPTRAQNVSLPPLLVHNSLTHAKVPFVPLDPAGRRVTWYCCGPTVYDAGHLGHARNYVTTDVLRRIMRDYFGFEVVFVQNVTDVDDKIIMRAREIHFFKQYVSQHPTIDQTVLDDVRKAFTWSGANLKKANFPSDLAPAAFAEWSKSLIAMLAAKPQLEDDEVKLKNKLASLGKVAVAIQNPPLATEFYAAIEGVFSEFLGETLKETIDGREHGIFSSFSQRWEEHFNTDMRTLNVLPPTVTTRVSEFIAENVSFVERVVEKGFAYHDGEGSVYFDIDAFERAGNFYARLEPGNRNDAGKLAEGEGALSAVKRKKKSDRDFALWKVARPGEPRWPSPWGEGRPGWHIECSAMAGAVLGSQIDVHSGGIDLAFPHHDNELAQSEAFWYEGAPRQWINYFWHMGHLSISGSKMSKSLKNFVTIRQATETGEWTPRRLRIVFMMGGWLGGIEVTPEMRKAVEAWESTIDNFFTNVKALAAEEQQRGYSPQLFRAQEAALYADLQNSQNAMHAALCDSFNTPAALEILADVVSKTNVYMRENTKTAAKPDAYLSLAAVSEVARWITHMVRVFGFVPGNDTIGWGSGSATSSSSAPAEETLEPLARVLSRFRDTVKQGALAASKGGDGAVFARDMLALCDTVRDDDLPPLGIALEDRNAVTGEPALVKFAPAAELVAAREEKRRIAAEKEAKKEAARLELERREAEKREKARTKPEDLFRTDAYSAWDERGIPTKDKDGKELSKNQGKTLLKQWEAQRKLHDQYFPSSGAQ</sequence>
<organism evidence="13 14">
    <name type="scientific">Auricularia subglabra (strain TFB-10046 / SS5)</name>
    <name type="common">White-rot fungus</name>
    <name type="synonym">Auricularia delicata (strain TFB10046)</name>
    <dbReference type="NCBI Taxonomy" id="717982"/>
    <lineage>
        <taxon>Eukaryota</taxon>
        <taxon>Fungi</taxon>
        <taxon>Dikarya</taxon>
        <taxon>Basidiomycota</taxon>
        <taxon>Agaricomycotina</taxon>
        <taxon>Agaricomycetes</taxon>
        <taxon>Auriculariales</taxon>
        <taxon>Auriculariaceae</taxon>
        <taxon>Auricularia</taxon>
    </lineage>
</organism>
<keyword evidence="5" id="KW-0547">Nucleotide-binding</keyword>
<dbReference type="InterPro" id="IPR032678">
    <property type="entry name" value="tRNA-synt_1_cat_dom"/>
</dbReference>
<dbReference type="InterPro" id="IPR024909">
    <property type="entry name" value="Cys-tRNA/MSH_ligase"/>
</dbReference>
<dbReference type="OMA" id="FHNDMKS"/>
<keyword evidence="4" id="KW-0479">Metal-binding</keyword>
<dbReference type="PANTHER" id="PTHR10890">
    <property type="entry name" value="CYSTEINYL-TRNA SYNTHETASE"/>
    <property type="match status" value="1"/>
</dbReference>
<evidence type="ECO:0000256" key="10">
    <source>
        <dbReference type="ARBA" id="ARBA00031499"/>
    </source>
</evidence>
<keyword evidence="8" id="KW-0648">Protein biosynthesis</keyword>
<dbReference type="KEGG" id="adl:AURDEDRAFT_140124"/>
<dbReference type="AlphaFoldDB" id="J0WTW9"/>
<evidence type="ECO:0000256" key="2">
    <source>
        <dbReference type="ARBA" id="ARBA00012832"/>
    </source>
</evidence>
<dbReference type="InParanoid" id="J0WTW9"/>
<evidence type="ECO:0000256" key="1">
    <source>
        <dbReference type="ARBA" id="ARBA00001947"/>
    </source>
</evidence>
<evidence type="ECO:0000256" key="4">
    <source>
        <dbReference type="ARBA" id="ARBA00022723"/>
    </source>
</evidence>
<feature type="compositionally biased region" description="Basic and acidic residues" evidence="11">
    <location>
        <begin position="711"/>
        <end position="729"/>
    </location>
</feature>
<evidence type="ECO:0000313" key="14">
    <source>
        <dbReference type="Proteomes" id="UP000006514"/>
    </source>
</evidence>
<protein>
    <recommendedName>
        <fullName evidence="2">cysteine--tRNA ligase</fullName>
        <ecNumber evidence="2">6.1.1.16</ecNumber>
    </recommendedName>
    <alternativeName>
        <fullName evidence="10">Cysteinyl-tRNA synthetase</fullName>
    </alternativeName>
</protein>
<dbReference type="FunCoup" id="J0WTW9">
    <property type="interactions" value="76"/>
</dbReference>
<dbReference type="GO" id="GO:0046872">
    <property type="term" value="F:metal ion binding"/>
    <property type="evidence" value="ECO:0007669"/>
    <property type="project" value="UniProtKB-KW"/>
</dbReference>
<evidence type="ECO:0000259" key="12">
    <source>
        <dbReference type="Pfam" id="PF01406"/>
    </source>
</evidence>